<dbReference type="GeneID" id="87599019"/>
<accession>A0A0M0KG74</accession>
<evidence type="ECO:0000256" key="1">
    <source>
        <dbReference type="SAM" id="MobiDB-lite"/>
    </source>
</evidence>
<sequence>MNQQQKIQNPETPVQKNTQMSDRDFINDQLATEKYITSSYSIAMNEASHQQLYQDIFTACQEAQDCQRQLYELMFKKGWYSLEAAPEQKLQEAYQQFSGYMNQLPYH</sequence>
<reference evidence="2" key="1">
    <citation type="submission" date="2015-08" db="EMBL/GenBank/DDBJ databases">
        <title>Complete DNA Sequence of Pseudomonas syringae pv. actinidiae, the Causal Agent of Kiwifruit Canker Disease.</title>
        <authorList>
            <person name="Rikkerink E.H.A."/>
            <person name="Fineran P.C."/>
        </authorList>
    </citation>
    <scope>NUCLEOTIDE SEQUENCE</scope>
    <source>
        <strain evidence="2">DSM 13666</strain>
    </source>
</reference>
<protein>
    <recommendedName>
        <fullName evidence="3">Coat F domain-containing protein</fullName>
    </recommendedName>
</protein>
<dbReference type="EMBL" id="LILD01000001">
    <property type="protein sequence ID" value="KOO37814.1"/>
    <property type="molecule type" value="Genomic_DNA"/>
</dbReference>
<dbReference type="Pfam" id="PF07875">
    <property type="entry name" value="Coat_F"/>
    <property type="match status" value="1"/>
</dbReference>
<name>A0A0M0KG74_ALKHA</name>
<dbReference type="PATRIC" id="fig|136160.3.peg.678"/>
<dbReference type="AlphaFoldDB" id="A0A0M0KG74"/>
<accession>A0A4Y7WTR3</accession>
<feature type="compositionally biased region" description="Polar residues" evidence="1">
    <location>
        <begin position="1"/>
        <end position="20"/>
    </location>
</feature>
<dbReference type="OMA" id="GWYKLEA"/>
<gene>
    <name evidence="2" type="ORF">AMD02_02340</name>
</gene>
<evidence type="ECO:0000313" key="2">
    <source>
        <dbReference type="EMBL" id="KOO37814.1"/>
    </source>
</evidence>
<proteinExistence type="predicted"/>
<organism evidence="2">
    <name type="scientific">Halalkalibacterium halodurans</name>
    <name type="common">Bacillus halodurans</name>
    <dbReference type="NCBI Taxonomy" id="86665"/>
    <lineage>
        <taxon>Bacteria</taxon>
        <taxon>Bacillati</taxon>
        <taxon>Bacillota</taxon>
        <taxon>Bacilli</taxon>
        <taxon>Bacillales</taxon>
        <taxon>Bacillaceae</taxon>
        <taxon>Halalkalibacterium (ex Joshi et al. 2022)</taxon>
    </lineage>
</organism>
<comment type="caution">
    <text evidence="2">The sequence shown here is derived from an EMBL/GenBank/DDBJ whole genome shotgun (WGS) entry which is preliminary data.</text>
</comment>
<feature type="region of interest" description="Disordered" evidence="1">
    <location>
        <begin position="1"/>
        <end position="22"/>
    </location>
</feature>
<dbReference type="RefSeq" id="WP_010899622.1">
    <property type="nucleotide sequence ID" value="NZ_CP040441.1"/>
</dbReference>
<dbReference type="InterPro" id="IPR012851">
    <property type="entry name" value="Spore_coat_CotF-like"/>
</dbReference>
<evidence type="ECO:0008006" key="3">
    <source>
        <dbReference type="Google" id="ProtNLM"/>
    </source>
</evidence>